<evidence type="ECO:0000256" key="4">
    <source>
        <dbReference type="SAM" id="Phobius"/>
    </source>
</evidence>
<dbReference type="Pfam" id="PF08241">
    <property type="entry name" value="Methyltransf_11"/>
    <property type="match status" value="1"/>
</dbReference>
<evidence type="ECO:0000313" key="7">
    <source>
        <dbReference type="Proteomes" id="UP001196068"/>
    </source>
</evidence>
<reference evidence="6" key="2">
    <citation type="journal article" date="2021" name="Syst. Appl. Microbiol.">
        <title>Roseomonas hellenica sp. nov., isolated from roots of wild-growing Alkanna tinctoria.</title>
        <authorList>
            <person name="Rat A."/>
            <person name="Naranjo H.D."/>
            <person name="Lebbe L."/>
            <person name="Cnockaert M."/>
            <person name="Krigas N."/>
            <person name="Grigoriadou K."/>
            <person name="Maloupa E."/>
            <person name="Willems A."/>
        </authorList>
    </citation>
    <scope>NUCLEOTIDE SEQUENCE</scope>
    <source>
        <strain evidence="6">LMG 28251</strain>
    </source>
</reference>
<accession>A0AAF1JY83</accession>
<keyword evidence="4" id="KW-0472">Membrane</keyword>
<proteinExistence type="predicted"/>
<organism evidence="6 7">
    <name type="scientific">Plastoroseomonas arctica</name>
    <dbReference type="NCBI Taxonomy" id="1509237"/>
    <lineage>
        <taxon>Bacteria</taxon>
        <taxon>Pseudomonadati</taxon>
        <taxon>Pseudomonadota</taxon>
        <taxon>Alphaproteobacteria</taxon>
        <taxon>Acetobacterales</taxon>
        <taxon>Acetobacteraceae</taxon>
        <taxon>Plastoroseomonas</taxon>
    </lineage>
</organism>
<dbReference type="PANTHER" id="PTHR43464:SF19">
    <property type="entry name" value="UBIQUINONE BIOSYNTHESIS O-METHYLTRANSFERASE, MITOCHONDRIAL"/>
    <property type="match status" value="1"/>
</dbReference>
<evidence type="ECO:0000256" key="1">
    <source>
        <dbReference type="ARBA" id="ARBA00022603"/>
    </source>
</evidence>
<dbReference type="EMBL" id="JAAEDH010000013">
    <property type="protein sequence ID" value="MBR0655825.1"/>
    <property type="molecule type" value="Genomic_DNA"/>
</dbReference>
<evidence type="ECO:0000313" key="6">
    <source>
        <dbReference type="EMBL" id="MBR0655825.1"/>
    </source>
</evidence>
<dbReference type="GO" id="GO:0032259">
    <property type="term" value="P:methylation"/>
    <property type="evidence" value="ECO:0007669"/>
    <property type="project" value="UniProtKB-KW"/>
</dbReference>
<comment type="caution">
    <text evidence="6">The sequence shown here is derived from an EMBL/GenBank/DDBJ whole genome shotgun (WGS) entry which is preliminary data.</text>
</comment>
<name>A0AAF1JY83_9PROT</name>
<dbReference type="AlphaFoldDB" id="A0AAF1JY83"/>
<evidence type="ECO:0000256" key="3">
    <source>
        <dbReference type="ARBA" id="ARBA00022691"/>
    </source>
</evidence>
<dbReference type="CDD" id="cd02440">
    <property type="entry name" value="AdoMet_MTases"/>
    <property type="match status" value="1"/>
</dbReference>
<dbReference type="PANTHER" id="PTHR43464">
    <property type="entry name" value="METHYLTRANSFERASE"/>
    <property type="match status" value="1"/>
</dbReference>
<keyword evidence="4" id="KW-0812">Transmembrane</keyword>
<sequence>MVVDLQLLTCTRFLAPRLAQWQGAVLDVGCGEMPFRGLLGAGARYTGIDVPAASDFGMARHPEVLPFDGVSIPFGDGHFDHVLCTEVLEHAEAPEALVAEMRRVLKPGGTLLITVPFAARVHHAPHDYHRFTRFRLARLLDGFAEVSVEERGDDLAVLANKLIVIGMRLARPELALLWRLPALLVLAPVAGVALAVAHGSLWGGWGSPMDPLGYGAEARKGPA</sequence>
<keyword evidence="7" id="KW-1185">Reference proteome</keyword>
<evidence type="ECO:0000256" key="2">
    <source>
        <dbReference type="ARBA" id="ARBA00022679"/>
    </source>
</evidence>
<evidence type="ECO:0000259" key="5">
    <source>
        <dbReference type="Pfam" id="PF08241"/>
    </source>
</evidence>
<dbReference type="InterPro" id="IPR013216">
    <property type="entry name" value="Methyltransf_11"/>
</dbReference>
<dbReference type="InterPro" id="IPR029063">
    <property type="entry name" value="SAM-dependent_MTases_sf"/>
</dbReference>
<dbReference type="Proteomes" id="UP001196068">
    <property type="component" value="Unassembled WGS sequence"/>
</dbReference>
<feature type="transmembrane region" description="Helical" evidence="4">
    <location>
        <begin position="176"/>
        <end position="202"/>
    </location>
</feature>
<dbReference type="SUPFAM" id="SSF53335">
    <property type="entry name" value="S-adenosyl-L-methionine-dependent methyltransferases"/>
    <property type="match status" value="1"/>
</dbReference>
<keyword evidence="2" id="KW-0808">Transferase</keyword>
<protein>
    <submittedName>
        <fullName evidence="6">Class I SAM-dependent methyltransferase</fullName>
    </submittedName>
</protein>
<reference evidence="6" key="1">
    <citation type="submission" date="2020-01" db="EMBL/GenBank/DDBJ databases">
        <authorList>
            <person name="Rat A."/>
        </authorList>
    </citation>
    <scope>NUCLEOTIDE SEQUENCE</scope>
    <source>
        <strain evidence="6">LMG 28251</strain>
    </source>
</reference>
<keyword evidence="4" id="KW-1133">Transmembrane helix</keyword>
<gene>
    <name evidence="6" type="ORF">GXW79_12145</name>
</gene>
<keyword evidence="3" id="KW-0949">S-adenosyl-L-methionine</keyword>
<dbReference type="GO" id="GO:0008757">
    <property type="term" value="F:S-adenosylmethionine-dependent methyltransferase activity"/>
    <property type="evidence" value="ECO:0007669"/>
    <property type="project" value="InterPro"/>
</dbReference>
<feature type="domain" description="Methyltransferase type 11" evidence="5">
    <location>
        <begin position="26"/>
        <end position="113"/>
    </location>
</feature>
<keyword evidence="1 6" id="KW-0489">Methyltransferase</keyword>
<dbReference type="Gene3D" id="3.40.50.150">
    <property type="entry name" value="Vaccinia Virus protein VP39"/>
    <property type="match status" value="1"/>
</dbReference>